<evidence type="ECO:0000259" key="4">
    <source>
        <dbReference type="PROSITE" id="PS50994"/>
    </source>
</evidence>
<evidence type="ECO:0000256" key="2">
    <source>
        <dbReference type="SAM" id="MobiDB-lite"/>
    </source>
</evidence>
<name>A0AAW2X3I7_9LAMI</name>
<protein>
    <submittedName>
        <fullName evidence="5">Retrovirus-related Pol polyprotein from transposon TNT 1-94</fullName>
    </submittedName>
</protein>
<dbReference type="InterPro" id="IPR036397">
    <property type="entry name" value="RNaseH_sf"/>
</dbReference>
<dbReference type="GO" id="GO:0015074">
    <property type="term" value="P:DNA integration"/>
    <property type="evidence" value="ECO:0007669"/>
    <property type="project" value="InterPro"/>
</dbReference>
<dbReference type="InterPro" id="IPR012337">
    <property type="entry name" value="RNaseH-like_sf"/>
</dbReference>
<dbReference type="AlphaFoldDB" id="A0AAW2X3I7"/>
<dbReference type="SUPFAM" id="SSF53098">
    <property type="entry name" value="Ribonuclease H-like"/>
    <property type="match status" value="1"/>
</dbReference>
<dbReference type="PROSITE" id="PS50158">
    <property type="entry name" value="ZF_CCHC"/>
    <property type="match status" value="1"/>
</dbReference>
<dbReference type="SUPFAM" id="SSF57756">
    <property type="entry name" value="Retrovirus zinc finger-like domains"/>
    <property type="match status" value="1"/>
</dbReference>
<dbReference type="InterPro" id="IPR036875">
    <property type="entry name" value="Znf_CCHC_sf"/>
</dbReference>
<feature type="region of interest" description="Disordered" evidence="2">
    <location>
        <begin position="54"/>
        <end position="100"/>
    </location>
</feature>
<comment type="caution">
    <text evidence="5">The sequence shown here is derived from an EMBL/GenBank/DDBJ whole genome shotgun (WGS) entry which is preliminary data.</text>
</comment>
<dbReference type="EMBL" id="JACGWN010000005">
    <property type="protein sequence ID" value="KAL0448353.1"/>
    <property type="molecule type" value="Genomic_DNA"/>
</dbReference>
<keyword evidence="1" id="KW-0862">Zinc</keyword>
<reference evidence="5" key="1">
    <citation type="submission" date="2020-06" db="EMBL/GenBank/DDBJ databases">
        <authorList>
            <person name="Li T."/>
            <person name="Hu X."/>
            <person name="Zhang T."/>
            <person name="Song X."/>
            <person name="Zhang H."/>
            <person name="Dai N."/>
            <person name="Sheng W."/>
            <person name="Hou X."/>
            <person name="Wei L."/>
        </authorList>
    </citation>
    <scope>NUCLEOTIDE SEQUENCE</scope>
    <source>
        <strain evidence="5">KEN1</strain>
        <tissue evidence="5">Leaf</tissue>
    </source>
</reference>
<dbReference type="InterPro" id="IPR039537">
    <property type="entry name" value="Retrotran_Ty1/copia-like"/>
</dbReference>
<proteinExistence type="predicted"/>
<gene>
    <name evidence="5" type="ORF">Slati_1391700</name>
</gene>
<dbReference type="InterPro" id="IPR025724">
    <property type="entry name" value="GAG-pre-integrase_dom"/>
</dbReference>
<dbReference type="InterPro" id="IPR001878">
    <property type="entry name" value="Znf_CCHC"/>
</dbReference>
<evidence type="ECO:0000313" key="5">
    <source>
        <dbReference type="EMBL" id="KAL0448353.1"/>
    </source>
</evidence>
<dbReference type="Pfam" id="PF00665">
    <property type="entry name" value="rve"/>
    <property type="match status" value="1"/>
</dbReference>
<organism evidence="5">
    <name type="scientific">Sesamum latifolium</name>
    <dbReference type="NCBI Taxonomy" id="2727402"/>
    <lineage>
        <taxon>Eukaryota</taxon>
        <taxon>Viridiplantae</taxon>
        <taxon>Streptophyta</taxon>
        <taxon>Embryophyta</taxon>
        <taxon>Tracheophyta</taxon>
        <taxon>Spermatophyta</taxon>
        <taxon>Magnoliopsida</taxon>
        <taxon>eudicotyledons</taxon>
        <taxon>Gunneridae</taxon>
        <taxon>Pentapetalae</taxon>
        <taxon>asterids</taxon>
        <taxon>lamiids</taxon>
        <taxon>Lamiales</taxon>
        <taxon>Pedaliaceae</taxon>
        <taxon>Sesamum</taxon>
    </lineage>
</organism>
<accession>A0AAW2X3I7</accession>
<sequence length="469" mass="54509">MTVEELEGSLQAYEEKIKRRQEEPLEQVLKSKATLKKDGESKCYFRGHGRGYERGRAYARGQSEHGRGVGNNSNNEEKGQPSQRGRGKSRGRGQSYFQRSNERRYDKANVECYKCHRLGHFAWECQDETKDVKGKANLVNDNQEIKESTLLLTIKEQEKDNNNLWYLDNGASNHMCGNKDQFVLMRRCEVIFSLEIHQIFTLKGKEQFSFLPRMMRDRNAKLLAKVVMSKNRMFKLNIKTVEANCLKVHVQDVAWQWHKRYGHLNFGALREFGERKILYGIPSINHPNYLCEACLVEKHARKSFPKETTWRATKPLELVHTDVCGPINPSSLGKSKYFILFIDDFSRKTWIYFLKQKSEAFATFKKFKALVEKESGYEIKALRSDRGVEFTSKEFNHFCAINGIRRPMKVPGMPQQNGVVERKNRTILNMARSMLKEKHIPKEFWAEAVSCAVYLSNRSPTLNVINQTP</sequence>
<feature type="domain" description="CCHC-type" evidence="3">
    <location>
        <begin position="112"/>
        <end position="127"/>
    </location>
</feature>
<dbReference type="GO" id="GO:0008270">
    <property type="term" value="F:zinc ion binding"/>
    <property type="evidence" value="ECO:0007669"/>
    <property type="project" value="UniProtKB-KW"/>
</dbReference>
<dbReference type="PROSITE" id="PS50994">
    <property type="entry name" value="INTEGRASE"/>
    <property type="match status" value="1"/>
</dbReference>
<evidence type="ECO:0000259" key="3">
    <source>
        <dbReference type="PROSITE" id="PS50158"/>
    </source>
</evidence>
<dbReference type="Gene3D" id="3.30.420.10">
    <property type="entry name" value="Ribonuclease H-like superfamily/Ribonuclease H"/>
    <property type="match status" value="1"/>
</dbReference>
<dbReference type="PANTHER" id="PTHR42648">
    <property type="entry name" value="TRANSPOSASE, PUTATIVE-RELATED"/>
    <property type="match status" value="1"/>
</dbReference>
<dbReference type="Pfam" id="PF13976">
    <property type="entry name" value="gag_pre-integrs"/>
    <property type="match status" value="1"/>
</dbReference>
<evidence type="ECO:0000256" key="1">
    <source>
        <dbReference type="PROSITE-ProRule" id="PRU00047"/>
    </source>
</evidence>
<dbReference type="PANTHER" id="PTHR42648:SF18">
    <property type="entry name" value="RETROTRANSPOSON, UNCLASSIFIED-LIKE PROTEIN"/>
    <property type="match status" value="1"/>
</dbReference>
<keyword evidence="1" id="KW-0479">Metal-binding</keyword>
<keyword evidence="1" id="KW-0863">Zinc-finger</keyword>
<dbReference type="InterPro" id="IPR001584">
    <property type="entry name" value="Integrase_cat-core"/>
</dbReference>
<feature type="domain" description="Integrase catalytic" evidence="4">
    <location>
        <begin position="311"/>
        <end position="469"/>
    </location>
</feature>
<reference evidence="5" key="2">
    <citation type="journal article" date="2024" name="Plant">
        <title>Genomic evolution and insights into agronomic trait innovations of Sesamum species.</title>
        <authorList>
            <person name="Miao H."/>
            <person name="Wang L."/>
            <person name="Qu L."/>
            <person name="Liu H."/>
            <person name="Sun Y."/>
            <person name="Le M."/>
            <person name="Wang Q."/>
            <person name="Wei S."/>
            <person name="Zheng Y."/>
            <person name="Lin W."/>
            <person name="Duan Y."/>
            <person name="Cao H."/>
            <person name="Xiong S."/>
            <person name="Wang X."/>
            <person name="Wei L."/>
            <person name="Li C."/>
            <person name="Ma Q."/>
            <person name="Ju M."/>
            <person name="Zhao R."/>
            <person name="Li G."/>
            <person name="Mu C."/>
            <person name="Tian Q."/>
            <person name="Mei H."/>
            <person name="Zhang T."/>
            <person name="Gao T."/>
            <person name="Zhang H."/>
        </authorList>
    </citation>
    <scope>NUCLEOTIDE SEQUENCE</scope>
    <source>
        <strain evidence="5">KEN1</strain>
    </source>
</reference>
<feature type="compositionally biased region" description="Basic and acidic residues" evidence="2">
    <location>
        <begin position="54"/>
        <end position="67"/>
    </location>
</feature>
<dbReference type="GO" id="GO:0003676">
    <property type="term" value="F:nucleic acid binding"/>
    <property type="evidence" value="ECO:0007669"/>
    <property type="project" value="InterPro"/>
</dbReference>